<dbReference type="Proteomes" id="UP000199435">
    <property type="component" value="Unassembled WGS sequence"/>
</dbReference>
<proteinExistence type="predicted"/>
<reference evidence="2" key="1">
    <citation type="submission" date="2016-08" db="EMBL/GenBank/DDBJ databases">
        <authorList>
            <person name="Varghese N."/>
            <person name="Submissions Spin"/>
        </authorList>
    </citation>
    <scope>NUCLEOTIDE SEQUENCE [LARGE SCALE GENOMIC DNA]</scope>
    <source>
        <strain evidence="2">HAMBI 2971</strain>
    </source>
</reference>
<dbReference type="RefSeq" id="WP_092851260.1">
    <property type="nucleotide sequence ID" value="NZ_FMAH01000020.1"/>
</dbReference>
<evidence type="ECO:0000313" key="1">
    <source>
        <dbReference type="EMBL" id="SCB33082.1"/>
    </source>
</evidence>
<dbReference type="EMBL" id="FMAH01000020">
    <property type="protein sequence ID" value="SCB33082.1"/>
    <property type="molecule type" value="Genomic_DNA"/>
</dbReference>
<accession>A0A1C3VZ99</accession>
<sequence>MMDSIALAKAIELQNQAREEQWRRNEDLFYRDYGLDPPAPLIWIGKMIAGLCSLRKPTKKADRREIRQSACDDNGCCDQAASCRV</sequence>
<dbReference type="OrthoDB" id="8394055at2"/>
<protein>
    <submittedName>
        <fullName evidence="1">Uncharacterized protein</fullName>
    </submittedName>
</protein>
<organism evidence="1 2">
    <name type="scientific">Rhizobium miluonense</name>
    <dbReference type="NCBI Taxonomy" id="411945"/>
    <lineage>
        <taxon>Bacteria</taxon>
        <taxon>Pseudomonadati</taxon>
        <taxon>Pseudomonadota</taxon>
        <taxon>Alphaproteobacteria</taxon>
        <taxon>Hyphomicrobiales</taxon>
        <taxon>Rhizobiaceae</taxon>
        <taxon>Rhizobium/Agrobacterium group</taxon>
        <taxon>Rhizobium</taxon>
    </lineage>
</organism>
<keyword evidence="2" id="KW-1185">Reference proteome</keyword>
<evidence type="ECO:0000313" key="2">
    <source>
        <dbReference type="Proteomes" id="UP000199435"/>
    </source>
</evidence>
<gene>
    <name evidence="1" type="ORF">GA0061102_102060</name>
</gene>
<name>A0A1C3VZ99_9HYPH</name>
<dbReference type="AlphaFoldDB" id="A0A1C3VZ99"/>